<dbReference type="InterPro" id="IPR051689">
    <property type="entry name" value="Sterol_desaturase/TMEM195"/>
</dbReference>
<dbReference type="GO" id="GO:0050479">
    <property type="term" value="F:glyceryl-ether monooxygenase activity"/>
    <property type="evidence" value="ECO:0007669"/>
    <property type="project" value="TreeGrafter"/>
</dbReference>
<dbReference type="GO" id="GO:0012505">
    <property type="term" value="C:endomembrane system"/>
    <property type="evidence" value="ECO:0007669"/>
    <property type="project" value="UniProtKB-SubCell"/>
</dbReference>
<keyword evidence="6" id="KW-0472">Membrane</keyword>
<evidence type="ECO:0000313" key="8">
    <source>
        <dbReference type="EMBL" id="ANI92921.1"/>
    </source>
</evidence>
<dbReference type="GO" id="GO:0006643">
    <property type="term" value="P:membrane lipid metabolic process"/>
    <property type="evidence" value="ECO:0007669"/>
    <property type="project" value="TreeGrafter"/>
</dbReference>
<evidence type="ECO:0000256" key="6">
    <source>
        <dbReference type="ARBA" id="ARBA00023136"/>
    </source>
</evidence>
<dbReference type="OrthoDB" id="9770329at2"/>
<accession>A0A173LN11</accession>
<evidence type="ECO:0000259" key="7">
    <source>
        <dbReference type="Pfam" id="PF04116"/>
    </source>
</evidence>
<dbReference type="PANTHER" id="PTHR21624">
    <property type="entry name" value="STEROL DESATURASE-RELATED PROTEIN"/>
    <property type="match status" value="1"/>
</dbReference>
<gene>
    <name evidence="8" type="ORF">BJL86_2154</name>
</gene>
<sequence>MRIDLTVVAIPAYVGAMAAEYAWQKRNPRVAGTRAGDYEFKDTMASLSMGLGSLLAPHVSKALFGSLSGRGRAATAALGLAVGSGAVATVVDVLRRHRRGELPEAGVVPEPRPTPTAYDAGAAQHQGPAELPPVLNSIGRAAAVSSVATTALVVATEWGASTASKKIFGRTGRDLGSGTLAYVVAVLGWDFIYYWNHRLSHEVRWLWAVHSVHHSSERYNLSTALRQPWGEALTLFVPYSVLASIGVRPRVLADARAINLIYQFWVHTEAIDKLGPFERIFNTPSHHRAHHGSNAEYLDQNHGSILIVWDKLFGTFEPEDARVVYGLTKNIDTFNPVRVFGTEWIAIARDVAASESWRERWSFLLRGPGWAYDNRRSTG</sequence>
<evidence type="ECO:0000313" key="9">
    <source>
        <dbReference type="Proteomes" id="UP000186104"/>
    </source>
</evidence>
<dbReference type="Proteomes" id="UP000186104">
    <property type="component" value="Chromosome"/>
</dbReference>
<keyword evidence="2" id="KW-0812">Transmembrane</keyword>
<keyword evidence="9" id="KW-1185">Reference proteome</keyword>
<evidence type="ECO:0000256" key="1">
    <source>
        <dbReference type="ARBA" id="ARBA00004127"/>
    </source>
</evidence>
<evidence type="ECO:0000256" key="5">
    <source>
        <dbReference type="ARBA" id="ARBA00023098"/>
    </source>
</evidence>
<keyword evidence="8" id="KW-0503">Monooxygenase</keyword>
<dbReference type="KEGG" id="dtm:BJL86_2154"/>
<proteinExistence type="predicted"/>
<evidence type="ECO:0000256" key="4">
    <source>
        <dbReference type="ARBA" id="ARBA00023002"/>
    </source>
</evidence>
<dbReference type="GO" id="GO:0008610">
    <property type="term" value="P:lipid biosynthetic process"/>
    <property type="evidence" value="ECO:0007669"/>
    <property type="project" value="InterPro"/>
</dbReference>
<dbReference type="RefSeq" id="WP_067476845.1">
    <property type="nucleotide sequence ID" value="NZ_CP015961.1"/>
</dbReference>
<dbReference type="PANTHER" id="PTHR21624:SF1">
    <property type="entry name" value="ALKYLGLYCEROL MONOOXYGENASE"/>
    <property type="match status" value="1"/>
</dbReference>
<dbReference type="EMBL" id="CP015961">
    <property type="protein sequence ID" value="ANI92921.1"/>
    <property type="molecule type" value="Genomic_DNA"/>
</dbReference>
<evidence type="ECO:0000256" key="2">
    <source>
        <dbReference type="ARBA" id="ARBA00022692"/>
    </source>
</evidence>
<dbReference type="AlphaFoldDB" id="A0A173LN11"/>
<keyword evidence="3" id="KW-1133">Transmembrane helix</keyword>
<keyword evidence="4" id="KW-0560">Oxidoreductase</keyword>
<keyword evidence="5" id="KW-0443">Lipid metabolism</keyword>
<dbReference type="GO" id="GO:0016020">
    <property type="term" value="C:membrane"/>
    <property type="evidence" value="ECO:0007669"/>
    <property type="project" value="GOC"/>
</dbReference>
<protein>
    <submittedName>
        <fullName evidence="8">Alkylglycerol monooxygenase</fullName>
    </submittedName>
</protein>
<name>A0A173LN11_9ACTN</name>
<reference evidence="8 9" key="1">
    <citation type="submission" date="2016-06" db="EMBL/GenBank/DDBJ databases">
        <title>Complete genome sequence of a saline-alkali tolerant type strain Dietzia timorensis ID05-A0528T.</title>
        <authorList>
            <person name="Wu X."/>
        </authorList>
    </citation>
    <scope>NUCLEOTIDE SEQUENCE [LARGE SCALE GENOMIC DNA]</scope>
    <source>
        <strain evidence="8 9">ID05-A0528</strain>
    </source>
</reference>
<dbReference type="GO" id="GO:0005506">
    <property type="term" value="F:iron ion binding"/>
    <property type="evidence" value="ECO:0007669"/>
    <property type="project" value="InterPro"/>
</dbReference>
<evidence type="ECO:0000256" key="3">
    <source>
        <dbReference type="ARBA" id="ARBA00022989"/>
    </source>
</evidence>
<dbReference type="Pfam" id="PF04116">
    <property type="entry name" value="FA_hydroxylase"/>
    <property type="match status" value="1"/>
</dbReference>
<organism evidence="8 9">
    <name type="scientific">Dietzia timorensis</name>
    <dbReference type="NCBI Taxonomy" id="499555"/>
    <lineage>
        <taxon>Bacteria</taxon>
        <taxon>Bacillati</taxon>
        <taxon>Actinomycetota</taxon>
        <taxon>Actinomycetes</taxon>
        <taxon>Mycobacteriales</taxon>
        <taxon>Dietziaceae</taxon>
        <taxon>Dietzia</taxon>
    </lineage>
</organism>
<dbReference type="InterPro" id="IPR006694">
    <property type="entry name" value="Fatty_acid_hydroxylase"/>
</dbReference>
<feature type="domain" description="Fatty acid hydroxylase" evidence="7">
    <location>
        <begin position="183"/>
        <end position="315"/>
    </location>
</feature>
<comment type="subcellular location">
    <subcellularLocation>
        <location evidence="1">Endomembrane system</location>
        <topology evidence="1">Multi-pass membrane protein</topology>
    </subcellularLocation>
</comment>
<dbReference type="STRING" id="499555.BJL86_2154"/>